<protein>
    <submittedName>
        <fullName evidence="2">YbaK/prolyl-tRNA synthetase associated region</fullName>
    </submittedName>
</protein>
<evidence type="ECO:0000313" key="2">
    <source>
        <dbReference type="EMBL" id="OXM99561.1"/>
    </source>
</evidence>
<dbReference type="EMBL" id="NEWD01000038">
    <property type="protein sequence ID" value="OXM99561.1"/>
    <property type="molecule type" value="Genomic_DNA"/>
</dbReference>
<dbReference type="Proteomes" id="UP000215433">
    <property type="component" value="Unassembled WGS sequence"/>
</dbReference>
<dbReference type="SUPFAM" id="SSF55826">
    <property type="entry name" value="YbaK/ProRS associated domain"/>
    <property type="match status" value="1"/>
</dbReference>
<accession>A0A229VVD2</accession>
<keyword evidence="2" id="KW-0030">Aminoacyl-tRNA synthetase</keyword>
<organism evidence="2 3">
    <name type="scientific">Bifidobacterium vansinderenii</name>
    <dbReference type="NCBI Taxonomy" id="1984871"/>
    <lineage>
        <taxon>Bacteria</taxon>
        <taxon>Bacillati</taxon>
        <taxon>Actinomycetota</taxon>
        <taxon>Actinomycetes</taxon>
        <taxon>Bifidobacteriales</taxon>
        <taxon>Bifidobacteriaceae</taxon>
        <taxon>Bifidobacterium</taxon>
    </lineage>
</organism>
<evidence type="ECO:0000313" key="3">
    <source>
        <dbReference type="Proteomes" id="UP000215433"/>
    </source>
</evidence>
<feature type="domain" description="YbaK/aminoacyl-tRNA synthetase-associated" evidence="1">
    <location>
        <begin position="64"/>
        <end position="168"/>
    </location>
</feature>
<dbReference type="GO" id="GO:0004812">
    <property type="term" value="F:aminoacyl-tRNA ligase activity"/>
    <property type="evidence" value="ECO:0007669"/>
    <property type="project" value="UniProtKB-KW"/>
</dbReference>
<gene>
    <name evidence="2" type="ORF">Tam10B_2308</name>
</gene>
<keyword evidence="2" id="KW-0436">Ligase</keyword>
<dbReference type="AlphaFoldDB" id="A0A229VVD2"/>
<dbReference type="Gene3D" id="3.90.960.10">
    <property type="entry name" value="YbaK/aminoacyl-tRNA synthetase-associated domain"/>
    <property type="match status" value="1"/>
</dbReference>
<dbReference type="InterPro" id="IPR007214">
    <property type="entry name" value="YbaK/aa-tRNA-synth-assoc-dom"/>
</dbReference>
<reference evidence="2 3" key="1">
    <citation type="submission" date="2017-05" db="EMBL/GenBank/DDBJ databases">
        <title>Bifidobacterium vansinderenii sp. nov.</title>
        <authorList>
            <person name="Lugli G.A."/>
            <person name="Duranti S."/>
            <person name="Mangifesta M."/>
        </authorList>
    </citation>
    <scope>NUCLEOTIDE SEQUENCE [LARGE SCALE GENOMIC DNA]</scope>
    <source>
        <strain evidence="2 3">Tam10B</strain>
    </source>
</reference>
<dbReference type="Pfam" id="PF04073">
    <property type="entry name" value="tRNA_edit"/>
    <property type="match status" value="1"/>
</dbReference>
<name>A0A229VVD2_9BIFI</name>
<sequence length="190" mass="20386">MGERMALEILDWRDGRLLAKPVFDALNTLIASGVDESLVIGVTENTDEESDTDLWCPKYGIPFETTGNVVVVHTHKTRKAPPQFAAAFVTADTRADLNGLVKHTLEVSKVSFAPIAAAVEATGMESGGMSPIGLPSDWPLLVDRRVLDIPELYLGSGIRPSKLVVNGAIFESVPGARIVDGLGKPRPRQA</sequence>
<dbReference type="InterPro" id="IPR036754">
    <property type="entry name" value="YbaK/aa-tRNA-synt-asso_dom_sf"/>
</dbReference>
<comment type="caution">
    <text evidence="2">The sequence shown here is derived from an EMBL/GenBank/DDBJ whole genome shotgun (WGS) entry which is preliminary data.</text>
</comment>
<evidence type="ECO:0000259" key="1">
    <source>
        <dbReference type="Pfam" id="PF04073"/>
    </source>
</evidence>
<dbReference type="GO" id="GO:0002161">
    <property type="term" value="F:aminoacyl-tRNA deacylase activity"/>
    <property type="evidence" value="ECO:0007669"/>
    <property type="project" value="InterPro"/>
</dbReference>
<proteinExistence type="predicted"/>
<keyword evidence="3" id="KW-1185">Reference proteome</keyword>